<dbReference type="Pfam" id="PF01547">
    <property type="entry name" value="SBP_bac_1"/>
    <property type="match status" value="1"/>
</dbReference>
<accession>A0A9D2L1H2</accession>
<dbReference type="Proteomes" id="UP000886858">
    <property type="component" value="Unassembled WGS sequence"/>
</dbReference>
<dbReference type="EMBL" id="DWYY01000110">
    <property type="protein sequence ID" value="HJA93420.1"/>
    <property type="molecule type" value="Genomic_DNA"/>
</dbReference>
<evidence type="ECO:0000313" key="2">
    <source>
        <dbReference type="Proteomes" id="UP000886858"/>
    </source>
</evidence>
<name>A0A9D2L1H2_9FIRM</name>
<dbReference type="AlphaFoldDB" id="A0A9D2L1H2"/>
<dbReference type="SUPFAM" id="SSF53850">
    <property type="entry name" value="Periplasmic binding protein-like II"/>
    <property type="match status" value="1"/>
</dbReference>
<dbReference type="InterPro" id="IPR050490">
    <property type="entry name" value="Bact_solute-bd_prot1"/>
</dbReference>
<dbReference type="InterPro" id="IPR006059">
    <property type="entry name" value="SBP"/>
</dbReference>
<sequence length="445" mass="49616">MLDELGEKTGTVIEMTYVAGADLATKMSTLAASDSLPDLFSIGGNDAQEFIDAGLLYDLTGLEDKAPNWFGNASELIPQMPLNQDGLYVIPTGEIGWANNLNIRTDWLENLGMEMPTNLDELYAVYEAFTNGDPDGNGQDDTFALCASAEPRSFESIFGAYGIPVSSDIVLEDGTVSKWVKHPRFLEAIQYIRSLIDGGFVEPDWLTIPNMDMFGKLWNGVAGAIEWECVGPTNNWYPSRYTEDPLPTFGFAVIEGPYGDKGVSPKLANLNSGWAISAKTENIDAVLRVADYCCTEEGNDMLYLGVEGVMFEWTDKEAGEYEMLGEYADSSVQRANGGFCYNWLCQPAVDCEFRTLNEQTREGVELAWDNMIVDGVVNCYDNLQSRTDYGSDMDQVINEMYVALLQAGSDDELQGIYDEYMNRWETEAHGAEWEQEITEWYNDHQ</sequence>
<reference evidence="1" key="1">
    <citation type="journal article" date="2021" name="PeerJ">
        <title>Extensive microbial diversity within the chicken gut microbiome revealed by metagenomics and culture.</title>
        <authorList>
            <person name="Gilroy R."/>
            <person name="Ravi A."/>
            <person name="Getino M."/>
            <person name="Pursley I."/>
            <person name="Horton D.L."/>
            <person name="Alikhan N.F."/>
            <person name="Baker D."/>
            <person name="Gharbi K."/>
            <person name="Hall N."/>
            <person name="Watson M."/>
            <person name="Adriaenssens E.M."/>
            <person name="Foster-Nyarko E."/>
            <person name="Jarju S."/>
            <person name="Secka A."/>
            <person name="Antonio M."/>
            <person name="Oren A."/>
            <person name="Chaudhuri R.R."/>
            <person name="La Ragione R."/>
            <person name="Hildebrand F."/>
            <person name="Pallen M.J."/>
        </authorList>
    </citation>
    <scope>NUCLEOTIDE SEQUENCE</scope>
    <source>
        <strain evidence="1">CHK179-7159</strain>
    </source>
</reference>
<comment type="caution">
    <text evidence="1">The sequence shown here is derived from an EMBL/GenBank/DDBJ whole genome shotgun (WGS) entry which is preliminary data.</text>
</comment>
<dbReference type="Gene3D" id="3.40.190.10">
    <property type="entry name" value="Periplasmic binding protein-like II"/>
    <property type="match status" value="2"/>
</dbReference>
<dbReference type="PANTHER" id="PTHR43649">
    <property type="entry name" value="ARABINOSE-BINDING PROTEIN-RELATED"/>
    <property type="match status" value="1"/>
</dbReference>
<dbReference type="PANTHER" id="PTHR43649:SF12">
    <property type="entry name" value="DIACETYLCHITOBIOSE BINDING PROTEIN DASA"/>
    <property type="match status" value="1"/>
</dbReference>
<proteinExistence type="predicted"/>
<evidence type="ECO:0000313" key="1">
    <source>
        <dbReference type="EMBL" id="HJA93420.1"/>
    </source>
</evidence>
<gene>
    <name evidence="1" type="ORF">H9717_09970</name>
</gene>
<organism evidence="1 2">
    <name type="scientific">Candidatus Eisenbergiella merdipullorum</name>
    <dbReference type="NCBI Taxonomy" id="2838553"/>
    <lineage>
        <taxon>Bacteria</taxon>
        <taxon>Bacillati</taxon>
        <taxon>Bacillota</taxon>
        <taxon>Clostridia</taxon>
        <taxon>Lachnospirales</taxon>
        <taxon>Lachnospiraceae</taxon>
        <taxon>Eisenbergiella</taxon>
    </lineage>
</organism>
<reference evidence="1" key="2">
    <citation type="submission" date="2021-04" db="EMBL/GenBank/DDBJ databases">
        <authorList>
            <person name="Gilroy R."/>
        </authorList>
    </citation>
    <scope>NUCLEOTIDE SEQUENCE</scope>
    <source>
        <strain evidence="1">CHK179-7159</strain>
    </source>
</reference>
<protein>
    <submittedName>
        <fullName evidence="1">Extracellular solute-binding protein</fullName>
    </submittedName>
</protein>